<proteinExistence type="predicted"/>
<organism evidence="2 3">
    <name type="scientific">Kineosporia succinea</name>
    <dbReference type="NCBI Taxonomy" id="84632"/>
    <lineage>
        <taxon>Bacteria</taxon>
        <taxon>Bacillati</taxon>
        <taxon>Actinomycetota</taxon>
        <taxon>Actinomycetes</taxon>
        <taxon>Kineosporiales</taxon>
        <taxon>Kineosporiaceae</taxon>
        <taxon>Kineosporia</taxon>
    </lineage>
</organism>
<comment type="caution">
    <text evidence="2">The sequence shown here is derived from an EMBL/GenBank/DDBJ whole genome shotgun (WGS) entry which is preliminary data.</text>
</comment>
<dbReference type="InterPro" id="IPR029063">
    <property type="entry name" value="SAM-dependent_MTases_sf"/>
</dbReference>
<gene>
    <name evidence="2" type="ORF">J2S57_005042</name>
</gene>
<evidence type="ECO:0008006" key="4">
    <source>
        <dbReference type="Google" id="ProtNLM"/>
    </source>
</evidence>
<reference evidence="2 3" key="1">
    <citation type="submission" date="2023-07" db="EMBL/GenBank/DDBJ databases">
        <title>Sequencing the genomes of 1000 actinobacteria strains.</title>
        <authorList>
            <person name="Klenk H.-P."/>
        </authorList>
    </citation>
    <scope>NUCLEOTIDE SEQUENCE [LARGE SCALE GENOMIC DNA]</scope>
    <source>
        <strain evidence="2 3">DSM 44388</strain>
    </source>
</reference>
<dbReference type="Proteomes" id="UP001235712">
    <property type="component" value="Unassembled WGS sequence"/>
</dbReference>
<evidence type="ECO:0000313" key="3">
    <source>
        <dbReference type="Proteomes" id="UP001235712"/>
    </source>
</evidence>
<protein>
    <recommendedName>
        <fullName evidence="4">Methyltransferase</fullName>
    </recommendedName>
</protein>
<keyword evidence="3" id="KW-1185">Reference proteome</keyword>
<sequence>MIEDLLEEDEHEHDEEYDRHSVPGRTSGATLTEQGWYSWHAPYDDLESEQTDRLGAVQDQLVAFLDGARPGELRALSVCSGQSRDLLPILIAHPRGAQVRATMLELDPLNASFLHGALGSTRLSTVDVVVADAGTTDSYEGRVPADLLLLCGVLANVAPADAFTLLDALPMLCAAGATVVWSTYGASLEDADAVIEHLEGGSFERLSVLREPGYVVGAHRFTGEPGPLEPGRRLFSFR</sequence>
<dbReference type="EMBL" id="JAUSQZ010000001">
    <property type="protein sequence ID" value="MDP9829293.1"/>
    <property type="molecule type" value="Genomic_DNA"/>
</dbReference>
<evidence type="ECO:0000256" key="1">
    <source>
        <dbReference type="SAM" id="MobiDB-lite"/>
    </source>
</evidence>
<feature type="region of interest" description="Disordered" evidence="1">
    <location>
        <begin position="1"/>
        <end position="26"/>
    </location>
</feature>
<dbReference type="Gene3D" id="3.40.50.150">
    <property type="entry name" value="Vaccinia Virus protein VP39"/>
    <property type="match status" value="1"/>
</dbReference>
<dbReference type="SUPFAM" id="SSF53335">
    <property type="entry name" value="S-adenosyl-L-methionine-dependent methyltransferases"/>
    <property type="match status" value="1"/>
</dbReference>
<name>A0ABT9P9D0_9ACTN</name>
<feature type="compositionally biased region" description="Acidic residues" evidence="1">
    <location>
        <begin position="1"/>
        <end position="13"/>
    </location>
</feature>
<dbReference type="RefSeq" id="WP_307247345.1">
    <property type="nucleotide sequence ID" value="NZ_JAUSQZ010000001.1"/>
</dbReference>
<evidence type="ECO:0000313" key="2">
    <source>
        <dbReference type="EMBL" id="MDP9829293.1"/>
    </source>
</evidence>
<accession>A0ABT9P9D0</accession>